<dbReference type="PANTHER" id="PTHR45902:SF4">
    <property type="entry name" value="G-PROTEIN COUPLED RECEPTORS FAMILY 2 PROFILE 2 DOMAIN-CONTAINING PROTEIN"/>
    <property type="match status" value="1"/>
</dbReference>
<comment type="caution">
    <text evidence="2">The sequence shown here is derived from an EMBL/GenBank/DDBJ whole genome shotgun (WGS) entry which is preliminary data.</text>
</comment>
<evidence type="ECO:0000313" key="2">
    <source>
        <dbReference type="EMBL" id="PVD37494.1"/>
    </source>
</evidence>
<sequence length="910" mass="101418">MTGQVYQNLFCAICNGRPPLLTSCFSQSGSGAGMLRKPLPHLTLLLGLVGAVRSGHQEAINRCLHGQVLTFDSSESWGRGGSLASQGLPPGVDVSSTRSDVDIGWTRPQTFNSSIRSHTDITSVKPFLLDNVNCSMAEGGFWNRKTQKAKDYLAKWCPQSCGDEYETTPSARAAYFYVHPKDTLNEATCTPMNCFPCHCVGPCDPSSSRCCSKAFRPSLKVVTFMGCLLNQFLVVLKCPQHQSEEERAVREGCESDLESYIMAKPVTDMESGRTFRNRNCATCHNASSLAVWTRSLHCEHFQYVYTATSEDEMITIATASDTSCIVNYLPPDNVSLLKCEDTADFFSGVIHTCNVTGRWATYDEEIEKHCLEIDDLFYRVKDMSGQVYQNLFCAICNGRHLTLSSPSNEPFMSIASEPVPPLTLLLGVVSRPTEHEKQETSKCLRGQGRVLDVRTVDVEGRIMASQPSRNLCFFLLSFHIVVSISGQSYQLDDCQGLNVRISNTSFPFTRSCTNGVSTPSNMDVSSTQLEMDVSSVESDTHHKEYFFFWNKTRQTPEGYLEEYCPQQCVDDNIDEYEMTITTANTPLLVSPTRSKPLCTNMNCFPCDCDGACDFSSTRCCSLAFRTSSAVVSYVGCLVDSFLAVMKCPEHWSDEETTVREDCERNPENHLLAEPGTDMESGKTFRNRNCATCHNASSLAVWTRSLHCEHFQYVYTATSEDKMITMATASNTSCTINFLPPKNVSLLKCEHAADFFSDVIHTCNVTGRWEAYDEEIEKYCLEMDDLFYRVKNRTGQVYQNLFCAICNGDYPQPVPCASASLSPGGKNSPAPLPPLTLLLGVVSRPEHEKPRELTVCHRGQWQGLDGTKDNDVTTNSKQRRHSHHVIGWSRPRGPTDVLVMPQTQTFDISDI</sequence>
<dbReference type="AlphaFoldDB" id="A0A2T7PVP0"/>
<feature type="region of interest" description="Disordered" evidence="1">
    <location>
        <begin position="865"/>
        <end position="893"/>
    </location>
</feature>
<protein>
    <recommendedName>
        <fullName evidence="4">SMB domain-containing protein</fullName>
    </recommendedName>
</protein>
<organism evidence="2 3">
    <name type="scientific">Pomacea canaliculata</name>
    <name type="common">Golden apple snail</name>
    <dbReference type="NCBI Taxonomy" id="400727"/>
    <lineage>
        <taxon>Eukaryota</taxon>
        <taxon>Metazoa</taxon>
        <taxon>Spiralia</taxon>
        <taxon>Lophotrochozoa</taxon>
        <taxon>Mollusca</taxon>
        <taxon>Gastropoda</taxon>
        <taxon>Caenogastropoda</taxon>
        <taxon>Architaenioglossa</taxon>
        <taxon>Ampullarioidea</taxon>
        <taxon>Ampullariidae</taxon>
        <taxon>Pomacea</taxon>
    </lineage>
</organism>
<reference evidence="2 3" key="1">
    <citation type="submission" date="2018-04" db="EMBL/GenBank/DDBJ databases">
        <title>The genome of golden apple snail Pomacea canaliculata provides insight into stress tolerance and invasive adaptation.</title>
        <authorList>
            <person name="Liu C."/>
            <person name="Liu B."/>
            <person name="Ren Y."/>
            <person name="Zhang Y."/>
            <person name="Wang H."/>
            <person name="Li S."/>
            <person name="Jiang F."/>
            <person name="Yin L."/>
            <person name="Zhang G."/>
            <person name="Qian W."/>
            <person name="Fan W."/>
        </authorList>
    </citation>
    <scope>NUCLEOTIDE SEQUENCE [LARGE SCALE GENOMIC DNA]</scope>
    <source>
        <strain evidence="2">SZHN2017</strain>
        <tissue evidence="2">Muscle</tissue>
    </source>
</reference>
<name>A0A2T7PVP0_POMCA</name>
<gene>
    <name evidence="2" type="ORF">C0Q70_00085</name>
</gene>
<evidence type="ECO:0008006" key="4">
    <source>
        <dbReference type="Google" id="ProtNLM"/>
    </source>
</evidence>
<evidence type="ECO:0000313" key="3">
    <source>
        <dbReference type="Proteomes" id="UP000245119"/>
    </source>
</evidence>
<dbReference type="EMBL" id="PZQS01000001">
    <property type="protein sequence ID" value="PVD37494.1"/>
    <property type="molecule type" value="Genomic_DNA"/>
</dbReference>
<evidence type="ECO:0000256" key="1">
    <source>
        <dbReference type="SAM" id="MobiDB-lite"/>
    </source>
</evidence>
<dbReference type="PANTHER" id="PTHR45902">
    <property type="entry name" value="LATROPHILIN RECEPTOR-LIKE PROTEIN A"/>
    <property type="match status" value="1"/>
</dbReference>
<dbReference type="OrthoDB" id="10051649at2759"/>
<dbReference type="InterPro" id="IPR053231">
    <property type="entry name" value="GPCR_LN-TM7"/>
</dbReference>
<dbReference type="Proteomes" id="UP000245119">
    <property type="component" value="Linkage Group LG1"/>
</dbReference>
<proteinExistence type="predicted"/>
<accession>A0A2T7PVP0</accession>
<keyword evidence="3" id="KW-1185">Reference proteome</keyword>